<dbReference type="Pfam" id="PF10537">
    <property type="entry name" value="WAC_Acf1_DNA_bd"/>
    <property type="match status" value="1"/>
</dbReference>
<evidence type="ECO:0000313" key="5">
    <source>
        <dbReference type="Proteomes" id="UP001217089"/>
    </source>
</evidence>
<dbReference type="PANTHER" id="PTHR46802:SF1">
    <property type="entry name" value="TYROSINE-PROTEIN KINASE BAZ1B"/>
    <property type="match status" value="1"/>
</dbReference>
<evidence type="ECO:0000313" key="4">
    <source>
        <dbReference type="EMBL" id="KAJ8299418.1"/>
    </source>
</evidence>
<name>A0ABQ9E1U5_TEGGR</name>
<evidence type="ECO:0000259" key="3">
    <source>
        <dbReference type="PROSITE" id="PS51136"/>
    </source>
</evidence>
<sequence length="270" mass="30430">MSLYRGSYCFSKLISEDYEKRLAWYKEKIWTCQCTGHFNLTHEEAWNSEKNIKKTLKSQFPTCFEKDVLEIVHHSKSFTIYSVLLECIINSSSSWLKMIGKSTVPLDALVDQAWLKLQQVLSVGEKVNLKVKSGGKVIGGVITKVDPAGVEANPTSNCSSPSSDKENCSSEGNSPKKWVPPKLLPYKYSVQLEDGDKIINAIPAEDLLRNDKPPSKDLVRYFIRANALRTGATTPWIVEDHLVKKYSIPRKFADFLLSPVKRGSDKLAKE</sequence>
<dbReference type="PANTHER" id="PTHR46802">
    <property type="entry name" value="TYROSINE-PROTEIN KINASE BAZ1B"/>
    <property type="match status" value="1"/>
</dbReference>
<feature type="region of interest" description="Disordered" evidence="2">
    <location>
        <begin position="152"/>
        <end position="175"/>
    </location>
</feature>
<proteinExistence type="predicted"/>
<organism evidence="4 5">
    <name type="scientific">Tegillarca granosa</name>
    <name type="common">Malaysian cockle</name>
    <name type="synonym">Anadara granosa</name>
    <dbReference type="NCBI Taxonomy" id="220873"/>
    <lineage>
        <taxon>Eukaryota</taxon>
        <taxon>Metazoa</taxon>
        <taxon>Spiralia</taxon>
        <taxon>Lophotrochozoa</taxon>
        <taxon>Mollusca</taxon>
        <taxon>Bivalvia</taxon>
        <taxon>Autobranchia</taxon>
        <taxon>Pteriomorphia</taxon>
        <taxon>Arcoida</taxon>
        <taxon>Arcoidea</taxon>
        <taxon>Arcidae</taxon>
        <taxon>Tegillarca</taxon>
    </lineage>
</organism>
<dbReference type="InterPro" id="IPR047174">
    <property type="entry name" value="BAZ1B"/>
</dbReference>
<comment type="caution">
    <text evidence="4">The sequence shown here is derived from an EMBL/GenBank/DDBJ whole genome shotgun (WGS) entry which is preliminary data.</text>
</comment>
<feature type="domain" description="WAC" evidence="3">
    <location>
        <begin position="1"/>
        <end position="136"/>
    </location>
</feature>
<keyword evidence="5" id="KW-1185">Reference proteome</keyword>
<protein>
    <recommendedName>
        <fullName evidence="3">WAC domain-containing protein</fullName>
    </recommendedName>
</protein>
<dbReference type="Proteomes" id="UP001217089">
    <property type="component" value="Unassembled WGS sequence"/>
</dbReference>
<dbReference type="InterPro" id="IPR013136">
    <property type="entry name" value="WSTF_Acf1_Cbp146"/>
</dbReference>
<keyword evidence="1" id="KW-0539">Nucleus</keyword>
<comment type="subcellular location">
    <subcellularLocation>
        <location evidence="1">Nucleus</location>
    </subcellularLocation>
</comment>
<evidence type="ECO:0000256" key="2">
    <source>
        <dbReference type="SAM" id="MobiDB-lite"/>
    </source>
</evidence>
<reference evidence="4 5" key="1">
    <citation type="submission" date="2022-12" db="EMBL/GenBank/DDBJ databases">
        <title>Chromosome-level genome of Tegillarca granosa.</title>
        <authorList>
            <person name="Kim J."/>
        </authorList>
    </citation>
    <scope>NUCLEOTIDE SEQUENCE [LARGE SCALE GENOMIC DNA]</scope>
    <source>
        <strain evidence="4">Teg-2019</strain>
        <tissue evidence="4">Adductor muscle</tissue>
    </source>
</reference>
<accession>A0ABQ9E1U5</accession>
<feature type="compositionally biased region" description="Polar residues" evidence="2">
    <location>
        <begin position="153"/>
        <end position="162"/>
    </location>
</feature>
<dbReference type="EMBL" id="JARBDR010000921">
    <property type="protein sequence ID" value="KAJ8299418.1"/>
    <property type="molecule type" value="Genomic_DNA"/>
</dbReference>
<dbReference type="PROSITE" id="PS51136">
    <property type="entry name" value="WAC"/>
    <property type="match status" value="1"/>
</dbReference>
<evidence type="ECO:0000256" key="1">
    <source>
        <dbReference type="PROSITE-ProRule" id="PRU00475"/>
    </source>
</evidence>
<gene>
    <name evidence="4" type="ORF">KUTeg_023478</name>
</gene>